<dbReference type="FunFam" id="3.40.50.2300:FF:000024">
    <property type="entry name" value="Vomeronasal 2, receptor 73"/>
    <property type="match status" value="1"/>
</dbReference>
<dbReference type="SMR" id="A0A8I6ABS9"/>
<dbReference type="Pfam" id="PF07562">
    <property type="entry name" value="NCD3G"/>
    <property type="match status" value="1"/>
</dbReference>
<dbReference type="RefSeq" id="NP_001092940.1">
    <property type="nucleotide sequence ID" value="NM_001099470.1"/>
</dbReference>
<proteinExistence type="inferred from homology"/>
<evidence type="ECO:0000313" key="15">
    <source>
        <dbReference type="Proteomes" id="UP000002494"/>
    </source>
</evidence>
<keyword evidence="15" id="KW-1185">Reference proteome</keyword>
<dbReference type="InterPro" id="IPR000337">
    <property type="entry name" value="GPCR_3"/>
</dbReference>
<feature type="transmembrane region" description="Helical" evidence="12">
    <location>
        <begin position="585"/>
        <end position="610"/>
    </location>
</feature>
<keyword evidence="5" id="KW-0732">Signal</keyword>
<keyword evidence="6 12" id="KW-1133">Transmembrane helix</keyword>
<dbReference type="Proteomes" id="UP000002494">
    <property type="component" value="Chromosome 1"/>
</dbReference>
<dbReference type="OrthoDB" id="5984008at2759"/>
<keyword evidence="4 12" id="KW-0812">Transmembrane</keyword>
<dbReference type="InterPro" id="IPR011500">
    <property type="entry name" value="GPCR_3_9-Cys_dom"/>
</dbReference>
<dbReference type="InterPro" id="IPR004073">
    <property type="entry name" value="GPCR_3_vmron_rcpt_2"/>
</dbReference>
<sequence length="864" mass="99743">MKMFSWIFITSFLQTPYLVFTFNLSICYYLITEDFHHEGDLMIGAFFPVHTYYTVNKIPNVQFPNIYYYQDYYLQFNFKNYQYVLALEFAIEEINRNPNLLPNLTLGFDFYNVKFTEKETLMNVCMWLTAHKRGKVLPNYNCEEKNFTAAFTGTSWTTSAHIGTLLQLFRFPQLSIGPYDTALNDHGQYSSLYQMATKDTSLSHGIVSLMLYFRWSWVGLLLPDDHKGNKVLSEFRDEMERERVCIAFVKMIPTTWTLYFNKQWKNMEEIEESSTNVIIIYGDVDSLQGLMRNIGQRLLTGKVWVMNFEQDITDHADYFLLDSFHGSFIFTQHYGESFEFTKFIQTVNPYKYPEDIYLPKMWHYFFKCSYSEVDCKLLDNCQANATLNVLPRHIFDVSMSKESYNIYNAVYAVAHSLHEITLKQVQMQPCKNGEELLFYPWQINSFLRKNMGLDWRQKRNEEYDILNLWNFPKGLGLKIKIGKYSENAPDGQQLTLSDQMIQWPEKFSEIPQSVCSESCGPGFRKVTLEGQAVCCYNCTPCAENEISNETDVDHCVKCPESYYANTEKNHCLQKAQSFLAYEDPLGMALTSISLLFSALTVIVVGIFVRHRHTPMVKANNRALSYTLLISLNFCFLCSLNFIGQPNTATCILQQTIFGVAFTVALATVLAKAITVVIAFKATFPGRIIRWLMISRAPNYTIPICTLIQLVLCGIWMATFPPFVDQDDHTEHGHVIIFCNKGSSVAFHCALGYLCFLALGSYAMAFFSRNLPDTFNESKFLSFSMLVFFCVWITFLPVYHSTKGKIMLAMEVFCILASSAALLGFIFTPKCYIILLRPEKNSFHRIRNKIHSKGNVSQTIVQKPI</sequence>
<evidence type="ECO:0000256" key="12">
    <source>
        <dbReference type="SAM" id="Phobius"/>
    </source>
</evidence>
<evidence type="ECO:0000256" key="6">
    <source>
        <dbReference type="ARBA" id="ARBA00022989"/>
    </source>
</evidence>
<dbReference type="GeneID" id="292417"/>
<dbReference type="InterPro" id="IPR000068">
    <property type="entry name" value="GPCR_3_Ca_sens_rcpt-rel"/>
</dbReference>
<dbReference type="AlphaFoldDB" id="A0A8I6ABS9"/>
<evidence type="ECO:0000259" key="13">
    <source>
        <dbReference type="PROSITE" id="PS50259"/>
    </source>
</evidence>
<dbReference type="Pfam" id="PF00003">
    <property type="entry name" value="7tm_3"/>
    <property type="match status" value="1"/>
</dbReference>
<comment type="subcellular location">
    <subcellularLocation>
        <location evidence="1">Cell membrane</location>
        <topology evidence="1">Multi-pass membrane protein</topology>
    </subcellularLocation>
</comment>
<evidence type="ECO:0000256" key="10">
    <source>
        <dbReference type="ARBA" id="ARBA00023180"/>
    </source>
</evidence>
<feature type="transmembrane region" description="Helical" evidence="12">
    <location>
        <begin position="779"/>
        <end position="799"/>
    </location>
</feature>
<dbReference type="Gene3D" id="2.10.50.30">
    <property type="entry name" value="GPCR, family 3, nine cysteines domain"/>
    <property type="match status" value="1"/>
</dbReference>
<keyword evidence="10" id="KW-0325">Glycoprotein</keyword>
<dbReference type="OMA" id="NESHQYI"/>
<dbReference type="Gene3D" id="3.40.50.2300">
    <property type="match status" value="2"/>
</dbReference>
<protein>
    <submittedName>
        <fullName evidence="14">Vomeronasal 2 receptor, 11</fullName>
    </submittedName>
</protein>
<dbReference type="PRINTS" id="PR00248">
    <property type="entry name" value="GPCRMGR"/>
</dbReference>
<dbReference type="PANTHER" id="PTHR24061:SF570">
    <property type="entry name" value="VOMERONASAL 2, RECEPTOR 100-RELATED"/>
    <property type="match status" value="1"/>
</dbReference>
<feature type="transmembrane region" description="Helical" evidence="12">
    <location>
        <begin position="622"/>
        <end position="643"/>
    </location>
</feature>
<evidence type="ECO:0000256" key="7">
    <source>
        <dbReference type="ARBA" id="ARBA00023040"/>
    </source>
</evidence>
<accession>A0A8I6ABS9</accession>
<reference evidence="14" key="2">
    <citation type="submission" date="2025-08" db="UniProtKB">
        <authorList>
            <consortium name="Ensembl"/>
        </authorList>
    </citation>
    <scope>IDENTIFICATION</scope>
    <source>
        <strain evidence="14">Brown Norway</strain>
    </source>
</reference>
<evidence type="ECO:0000256" key="5">
    <source>
        <dbReference type="ARBA" id="ARBA00022729"/>
    </source>
</evidence>
<dbReference type="InterPro" id="IPR038550">
    <property type="entry name" value="GPCR_3_9-Cys_sf"/>
</dbReference>
<dbReference type="CDD" id="cd06365">
    <property type="entry name" value="PBP1_pheromone_receptor"/>
    <property type="match status" value="1"/>
</dbReference>
<evidence type="ECO:0000256" key="1">
    <source>
        <dbReference type="ARBA" id="ARBA00004651"/>
    </source>
</evidence>
<gene>
    <name evidence="14 16" type="primary">Vom2r11</name>
</gene>
<feature type="transmembrane region" description="Helical" evidence="12">
    <location>
        <begin position="744"/>
        <end position="767"/>
    </location>
</feature>
<keyword evidence="7" id="KW-0297">G-protein coupled receptor</keyword>
<dbReference type="RGD" id="1563778">
    <property type="gene designation" value="Vom2r11"/>
</dbReference>
<dbReference type="CDD" id="cd15283">
    <property type="entry name" value="7tmC_V2R_pheromone"/>
    <property type="match status" value="1"/>
</dbReference>
<reference evidence="14" key="3">
    <citation type="submission" date="2025-09" db="UniProtKB">
        <authorList>
            <consortium name="Ensembl"/>
        </authorList>
    </citation>
    <scope>IDENTIFICATION</scope>
    <source>
        <strain evidence="14">Brown Norway</strain>
    </source>
</reference>
<dbReference type="FunFam" id="3.40.50.2300:FF:000123">
    <property type="entry name" value="Vomeronasal 2, receptor 105"/>
    <property type="match status" value="1"/>
</dbReference>
<evidence type="ECO:0000256" key="4">
    <source>
        <dbReference type="ARBA" id="ARBA00022692"/>
    </source>
</evidence>
<dbReference type="GO" id="GO:0004930">
    <property type="term" value="F:G protein-coupled receptor activity"/>
    <property type="evidence" value="ECO:0000318"/>
    <property type="project" value="GO_Central"/>
</dbReference>
<feature type="domain" description="G-protein coupled receptors family 3 profile" evidence="13">
    <location>
        <begin position="585"/>
        <end position="849"/>
    </location>
</feature>
<evidence type="ECO:0000256" key="11">
    <source>
        <dbReference type="ARBA" id="ARBA00023224"/>
    </source>
</evidence>
<dbReference type="FunFam" id="2.10.50.30:FF:000002">
    <property type="entry name" value="Vomeronasal 2 receptor, h1"/>
    <property type="match status" value="1"/>
</dbReference>
<evidence type="ECO:0000256" key="3">
    <source>
        <dbReference type="ARBA" id="ARBA00022475"/>
    </source>
</evidence>
<keyword evidence="9" id="KW-0675">Receptor</keyword>
<comment type="similarity">
    <text evidence="2">Belongs to the G-protein coupled receptor 3 family.</text>
</comment>
<dbReference type="InterPro" id="IPR017978">
    <property type="entry name" value="GPCR_3_C"/>
</dbReference>
<keyword evidence="11" id="KW-0807">Transducer</keyword>
<name>A0A8I6ABS9_RAT</name>
<dbReference type="InterPro" id="IPR001828">
    <property type="entry name" value="ANF_lig-bd_rcpt"/>
</dbReference>
<evidence type="ECO:0000256" key="8">
    <source>
        <dbReference type="ARBA" id="ARBA00023136"/>
    </source>
</evidence>
<dbReference type="PRINTS" id="PR01535">
    <property type="entry name" value="VOMERONASL2R"/>
</dbReference>
<dbReference type="GO" id="GO:0005886">
    <property type="term" value="C:plasma membrane"/>
    <property type="evidence" value="ECO:0000318"/>
    <property type="project" value="GO_Central"/>
</dbReference>
<dbReference type="SUPFAM" id="SSF53822">
    <property type="entry name" value="Periplasmic binding protein-like I"/>
    <property type="match status" value="1"/>
</dbReference>
<reference evidence="14" key="1">
    <citation type="submission" date="2024-01" db="EMBL/GenBank/DDBJ databases">
        <title>GRCr8: a new rat reference genome assembly contstructed from accurate long reads and long range scaffolding.</title>
        <authorList>
            <person name="Doris P.A."/>
            <person name="Kalbfleisch T."/>
            <person name="Li K."/>
            <person name="Howe K."/>
            <person name="Wood J."/>
        </authorList>
    </citation>
    <scope>NUCLEOTIDE SEQUENCE [LARGE SCALE GENOMIC DNA]</scope>
    <source>
        <strain evidence="14">Brown Norway</strain>
    </source>
</reference>
<evidence type="ECO:0000256" key="9">
    <source>
        <dbReference type="ARBA" id="ARBA00023170"/>
    </source>
</evidence>
<dbReference type="InterPro" id="IPR028082">
    <property type="entry name" value="Peripla_BP_I"/>
</dbReference>
<feature type="transmembrane region" description="Helical" evidence="12">
    <location>
        <begin position="805"/>
        <end position="826"/>
    </location>
</feature>
<dbReference type="SUPFAM" id="SSF57184">
    <property type="entry name" value="Growth factor receptor domain"/>
    <property type="match status" value="1"/>
</dbReference>
<dbReference type="PROSITE" id="PS50259">
    <property type="entry name" value="G_PROTEIN_RECEP_F3_4"/>
    <property type="match status" value="1"/>
</dbReference>
<dbReference type="GeneTree" id="ENSGT00950000183069"/>
<dbReference type="CTD" id="292417"/>
<dbReference type="KEGG" id="rno:292417"/>
<evidence type="ECO:0000256" key="2">
    <source>
        <dbReference type="ARBA" id="ARBA00007242"/>
    </source>
</evidence>
<evidence type="ECO:0000313" key="16">
    <source>
        <dbReference type="RGD" id="1563778"/>
    </source>
</evidence>
<organism evidence="14 15">
    <name type="scientific">Rattus norvegicus</name>
    <name type="common">Rat</name>
    <dbReference type="NCBI Taxonomy" id="10116"/>
    <lineage>
        <taxon>Eukaryota</taxon>
        <taxon>Metazoa</taxon>
        <taxon>Chordata</taxon>
        <taxon>Craniata</taxon>
        <taxon>Vertebrata</taxon>
        <taxon>Euteleostomi</taxon>
        <taxon>Mammalia</taxon>
        <taxon>Eutheria</taxon>
        <taxon>Euarchontoglires</taxon>
        <taxon>Glires</taxon>
        <taxon>Rodentia</taxon>
        <taxon>Myomorpha</taxon>
        <taxon>Muroidea</taxon>
        <taxon>Muridae</taxon>
        <taxon>Murinae</taxon>
        <taxon>Rattus</taxon>
    </lineage>
</organism>
<keyword evidence="8 12" id="KW-0472">Membrane</keyword>
<dbReference type="Ensembl" id="ENSRNOT00000103830.2">
    <property type="protein sequence ID" value="ENSRNOP00000091291.1"/>
    <property type="gene ID" value="ENSRNOG00000083710.1"/>
</dbReference>
<evidence type="ECO:0000313" key="14">
    <source>
        <dbReference type="Ensembl" id="ENSRNOP00000091291.1"/>
    </source>
</evidence>
<dbReference type="PANTHER" id="PTHR24061">
    <property type="entry name" value="CALCIUM-SENSING RECEPTOR-RELATED"/>
    <property type="match status" value="1"/>
</dbReference>
<keyword evidence="3" id="KW-1003">Cell membrane</keyword>
<feature type="transmembrane region" description="Helical" evidence="12">
    <location>
        <begin position="655"/>
        <end position="679"/>
    </location>
</feature>
<dbReference type="AGR" id="RGD:1563778"/>
<dbReference type="Pfam" id="PF01094">
    <property type="entry name" value="ANF_receptor"/>
    <property type="match status" value="1"/>
</dbReference>
<dbReference type="InterPro" id="IPR009030">
    <property type="entry name" value="Growth_fac_rcpt_cys_sf"/>
</dbReference>
<feature type="transmembrane region" description="Helical" evidence="12">
    <location>
        <begin position="699"/>
        <end position="717"/>
    </location>
</feature>